<sequence>MQGTYFRKFCAFVTGTLPWGMADPSNGGRGGWQLRTKAGGQWVVLKLSHGQIVESL</sequence>
<keyword evidence="3" id="KW-1185">Reference proteome</keyword>
<proteinExistence type="predicted"/>
<dbReference type="AlphaFoldDB" id="A0A6N3T5K5"/>
<gene>
    <name evidence="1" type="ORF">Abin_016_045</name>
    <name evidence="2" type="ORF">AIN02nite_25070</name>
</gene>
<organism evidence="2 4">
    <name type="scientific">Acetobacter indonesiensis</name>
    <dbReference type="NCBI Taxonomy" id="104101"/>
    <lineage>
        <taxon>Bacteria</taxon>
        <taxon>Pseudomonadati</taxon>
        <taxon>Pseudomonadota</taxon>
        <taxon>Alphaproteobacteria</taxon>
        <taxon>Acetobacterales</taxon>
        <taxon>Acetobacteraceae</taxon>
        <taxon>Acetobacter</taxon>
    </lineage>
</organism>
<evidence type="ECO:0000313" key="2">
    <source>
        <dbReference type="EMBL" id="GEN04482.1"/>
    </source>
</evidence>
<dbReference type="EMBL" id="BAMW01000016">
    <property type="protein sequence ID" value="GAN63037.1"/>
    <property type="molecule type" value="Genomic_DNA"/>
</dbReference>
<dbReference type="Proteomes" id="UP000321104">
    <property type="component" value="Unassembled WGS sequence"/>
</dbReference>
<evidence type="ECO:0000313" key="3">
    <source>
        <dbReference type="Proteomes" id="UP000032673"/>
    </source>
</evidence>
<accession>A0A6N3T5K5</accession>
<name>A0A6N3T5K5_9PROT</name>
<comment type="caution">
    <text evidence="2">The sequence shown here is derived from an EMBL/GenBank/DDBJ whole genome shotgun (WGS) entry which is preliminary data.</text>
</comment>
<dbReference type="EMBL" id="BJXQ01000019">
    <property type="protein sequence ID" value="GEN04482.1"/>
    <property type="molecule type" value="Genomic_DNA"/>
</dbReference>
<reference evidence="2 4" key="2">
    <citation type="submission" date="2019-07" db="EMBL/GenBank/DDBJ databases">
        <title>Whole genome shotgun sequence of Acetobacter indonesiensis NBRC 16471.</title>
        <authorList>
            <person name="Hosoyama A."/>
            <person name="Uohara A."/>
            <person name="Ohji S."/>
            <person name="Ichikawa N."/>
        </authorList>
    </citation>
    <scope>NUCLEOTIDE SEQUENCE [LARGE SCALE GENOMIC DNA]</scope>
    <source>
        <strain evidence="2 4">NBRC 16471</strain>
    </source>
</reference>
<evidence type="ECO:0000313" key="1">
    <source>
        <dbReference type="EMBL" id="GAN63037.1"/>
    </source>
</evidence>
<dbReference type="Proteomes" id="UP000032673">
    <property type="component" value="Unassembled WGS sequence"/>
</dbReference>
<evidence type="ECO:0000313" key="4">
    <source>
        <dbReference type="Proteomes" id="UP000321104"/>
    </source>
</evidence>
<reference evidence="1 3" key="1">
    <citation type="submission" date="2012-11" db="EMBL/GenBank/DDBJ databases">
        <title>Whole genome sequence of Acetobacter indonesiensis 5H-1.</title>
        <authorList>
            <person name="Azuma Y."/>
            <person name="Higashiura N."/>
            <person name="Hirakawa H."/>
            <person name="Matsushita K."/>
        </authorList>
    </citation>
    <scope>NUCLEOTIDE SEQUENCE [LARGE SCALE GENOMIC DNA]</scope>
    <source>
        <strain evidence="1 3">5H-1</strain>
    </source>
</reference>
<protein>
    <submittedName>
        <fullName evidence="2">Uncharacterized protein</fullName>
    </submittedName>
</protein>